<feature type="domain" description="C2H2-type" evidence="5">
    <location>
        <begin position="444"/>
        <end position="472"/>
    </location>
</feature>
<evidence type="ECO:0000313" key="8">
    <source>
        <dbReference type="Proteomes" id="UP000002762"/>
    </source>
</evidence>
<dbReference type="GeneID" id="19893270"/>
<dbReference type="CDD" id="cd01650">
    <property type="entry name" value="RT_nLTR_like"/>
    <property type="match status" value="1"/>
</dbReference>
<dbReference type="Pfam" id="PF14529">
    <property type="entry name" value="Exo_endo_phos_2"/>
    <property type="match status" value="1"/>
</dbReference>
<keyword evidence="3" id="KW-0862">Zinc</keyword>
<accession>J4VQ28</accession>
<dbReference type="PANTHER" id="PTHR33481">
    <property type="entry name" value="REVERSE TRANSCRIPTASE"/>
    <property type="match status" value="1"/>
</dbReference>
<keyword evidence="8" id="KW-1185">Reference proteome</keyword>
<dbReference type="Pfam" id="PF00078">
    <property type="entry name" value="RVT_1"/>
    <property type="match status" value="1"/>
</dbReference>
<dbReference type="InterPro" id="IPR043502">
    <property type="entry name" value="DNA/RNA_pol_sf"/>
</dbReference>
<evidence type="ECO:0000256" key="3">
    <source>
        <dbReference type="PROSITE-ProRule" id="PRU00042"/>
    </source>
</evidence>
<dbReference type="InterPro" id="IPR005135">
    <property type="entry name" value="Endo/exonuclease/phosphatase"/>
</dbReference>
<keyword evidence="3" id="KW-0479">Metal-binding</keyword>
<dbReference type="OrthoDB" id="4927418at2759"/>
<dbReference type="PROSITE" id="PS50878">
    <property type="entry name" value="RT_POL"/>
    <property type="match status" value="1"/>
</dbReference>
<evidence type="ECO:0000256" key="4">
    <source>
        <dbReference type="SAM" id="MobiDB-lite"/>
    </source>
</evidence>
<evidence type="ECO:0000259" key="6">
    <source>
        <dbReference type="PROSITE" id="PS50878"/>
    </source>
</evidence>
<evidence type="ECO:0000313" key="7">
    <source>
        <dbReference type="EMBL" id="EJP60790.1"/>
    </source>
</evidence>
<reference evidence="7 8" key="1">
    <citation type="journal article" date="2012" name="Sci. Rep.">
        <title>Genomic perspectives on the evolution of fungal entomopathogenicity in Beauveria bassiana.</title>
        <authorList>
            <person name="Xiao G."/>
            <person name="Ying S.H."/>
            <person name="Zheng P."/>
            <person name="Wang Z.L."/>
            <person name="Zhang S."/>
            <person name="Xie X.Q."/>
            <person name="Shang Y."/>
            <person name="St Leger R.J."/>
            <person name="Zhao G.P."/>
            <person name="Wang C."/>
            <person name="Feng M.G."/>
        </authorList>
    </citation>
    <scope>NUCLEOTIDE SEQUENCE [LARGE SCALE GENOMIC DNA]</scope>
    <source>
        <strain evidence="7 8">ARSEF 2860</strain>
    </source>
</reference>
<sequence length="1499" mass="167955">MKAEWAQAWANDKHGRDLFNFGVRPSKATLSTHIRTHRAISTVITQMRTGKIGLIHGIPTNSLNIKDQETTIQQMLADNHTVIPSARISYIGWLTKEAHLKRASSIVVEFIEPEMANAIIYAGMVWYGQIHQCQLYDRACRVKQCFRCYNYGHIGTQCNASQTCGYCAEQHESKHCSRKGVEGFAPRCAVCKDAHTAWSNACPARKKELQRVEQAKESRDIYWHVPRKEMPAQSGITNTNHADSTRDTDGKVSRSNTRRVLTPVPAPASSPAPPRLIARRSTNALMPIVVEVDSPPAVQDQQIPQATQTGTAPELIMTPTAPSPSVEDIWMNPELTAECTEQSTIDPQLTTTDEPTAATPTAYPEEGVLGFSTQEADDWLQRIDLDNWVDEAEEDESSPLTSVATDTRTAQGRIYKACNCPEHQEIYSNWPTENAELTITRCMKTCMYCGKDFENAADLRKHMRRKKYATRNISVAIQTGVQRQEIQGIVLASLFQNGGIADYDIIAIQEPWRNQFINTSFHPLKTHFQLMYLDNPATRACLYINKRISPSTWQVTYVSADIISLTISNSGDDNPIHLWNVYNEVGTDTLSILAEALSQQHQHHEIILLGDFNLHHPLWSTRHHRGVARSRADELLTILENFQLQLLTVPGTATHIWKDGDSTIDLTFATETLAARTIHCKIANQLDCDSDHLLWMWQLTGIFSQRHWQRSVWAKTDVQLLRRKVKELLPNGLEAERLSSNDEIDACVTAIIKALDAGINESTPWSNPSPRSIPGFDVECKEICKEVQRLRRTWQRTRHDEDYEAYRQACNRKGRHIQKTLRNSHRQRVEEASTCRSGLWKLVKWAKNRHTPPSACTPALVTPDGGLAEGPEEKAEVLRQSFFPPPSQADLSDIEGYQYPAAIECPALTSAEIKKAVKSASPNKAPGMDGIINGILHETLDILLPHLHKLFNACLEQGKDDYSQPKSYRPIALLNTLGKVLDGVIANRLAYLADTFQLLPRRHTGGRKLTSTEHAMHMLLQRIHQAWSESKVATLLLLDVSGAYDNVSHERLLHNLRKRRIDTKIVRWVASFLSDRSTTLKLQEYTAPSAPIKTGIPQGSRMSPYLYLFYNADLVEDCKTENTEAVGYIDDVSILAVGPCSARNCKTLKAVHRKAEEWAAEHGSQFAPAKYELVHFTRDSKANCTHALRLPHTKVKASPSCKYLGVQMDTKLRWDYHREKLEAGATSRLSALSALASSSWGTGLMNLRQVYRAVIVPQMLYGCSTWFIPGSGYRNRGSSMISAIKKVQRRAAQIITGAFRTTAGGAVDLEAHLLPVLQQLEQTAVEATLRIRTTPLFNDMAVIERAGEREYQLRNAASPLDRFSTILEDKFGVQLNQLEKRQPHVVPPWWTPPVVHIAKTAAKAIKTHDAIESGTICIYTDGSGINGHVGAAAVAPDLQFDGISAKRTQYMGISDVFTVYAAELLQHTARAGTHALVHIMYWDRHVLGYGMYWDIASTG</sequence>
<keyword evidence="2" id="KW-0496">Mitochondrion</keyword>
<dbReference type="RefSeq" id="XP_008603577.1">
    <property type="nucleotide sequence ID" value="XM_008605355.1"/>
</dbReference>
<dbReference type="InterPro" id="IPR036691">
    <property type="entry name" value="Endo/exonu/phosph_ase_sf"/>
</dbReference>
<dbReference type="GO" id="GO:0008270">
    <property type="term" value="F:zinc ion binding"/>
    <property type="evidence" value="ECO:0007669"/>
    <property type="project" value="UniProtKB-KW"/>
</dbReference>
<dbReference type="GO" id="GO:0005739">
    <property type="term" value="C:mitochondrion"/>
    <property type="evidence" value="ECO:0007669"/>
    <property type="project" value="UniProtKB-SubCell"/>
</dbReference>
<dbReference type="EMBL" id="JH725259">
    <property type="protein sequence ID" value="EJP60790.1"/>
    <property type="molecule type" value="Genomic_DNA"/>
</dbReference>
<dbReference type="InParanoid" id="J4VQ28"/>
<comment type="subcellular location">
    <subcellularLocation>
        <location evidence="1">Mitochondrion</location>
    </subcellularLocation>
</comment>
<name>J4VQ28_BEAB2</name>
<feature type="compositionally biased region" description="Pro residues" evidence="4">
    <location>
        <begin position="264"/>
        <end position="274"/>
    </location>
</feature>
<protein>
    <submittedName>
        <fullName evidence="7">Pol-like protein</fullName>
    </submittedName>
</protein>
<feature type="region of interest" description="Disordered" evidence="4">
    <location>
        <begin position="229"/>
        <end position="275"/>
    </location>
</feature>
<keyword evidence="3" id="KW-0863">Zinc-finger</keyword>
<proteinExistence type="predicted"/>
<feature type="compositionally biased region" description="Basic and acidic residues" evidence="4">
    <location>
        <begin position="243"/>
        <end position="252"/>
    </location>
</feature>
<dbReference type="Proteomes" id="UP000002762">
    <property type="component" value="Unassembled WGS sequence"/>
</dbReference>
<dbReference type="SUPFAM" id="SSF56219">
    <property type="entry name" value="DNase I-like"/>
    <property type="match status" value="1"/>
</dbReference>
<dbReference type="PANTHER" id="PTHR33481:SF1">
    <property type="entry name" value="ENDONUCLEASE_EXONUCLEASE_PHOSPHATASE DOMAIN-CONTAINING PROTEIN-RELATED"/>
    <property type="match status" value="1"/>
</dbReference>
<evidence type="ECO:0000259" key="5">
    <source>
        <dbReference type="PROSITE" id="PS50157"/>
    </source>
</evidence>
<dbReference type="HOGENOM" id="CLU_000680_23_3_1"/>
<evidence type="ECO:0000256" key="2">
    <source>
        <dbReference type="ARBA" id="ARBA00023128"/>
    </source>
</evidence>
<feature type="domain" description="Reverse transcriptase" evidence="6">
    <location>
        <begin position="939"/>
        <end position="1208"/>
    </location>
</feature>
<dbReference type="GO" id="GO:0003824">
    <property type="term" value="F:catalytic activity"/>
    <property type="evidence" value="ECO:0007669"/>
    <property type="project" value="InterPro"/>
</dbReference>
<dbReference type="InterPro" id="IPR013087">
    <property type="entry name" value="Znf_C2H2_type"/>
</dbReference>
<dbReference type="SUPFAM" id="SSF56672">
    <property type="entry name" value="DNA/RNA polymerases"/>
    <property type="match status" value="1"/>
</dbReference>
<dbReference type="PROSITE" id="PS50157">
    <property type="entry name" value="ZINC_FINGER_C2H2_2"/>
    <property type="match status" value="1"/>
</dbReference>
<gene>
    <name evidence="7" type="ORF">BBA_10258</name>
</gene>
<dbReference type="InterPro" id="IPR000477">
    <property type="entry name" value="RT_dom"/>
</dbReference>
<evidence type="ECO:0000256" key="1">
    <source>
        <dbReference type="ARBA" id="ARBA00004173"/>
    </source>
</evidence>
<dbReference type="STRING" id="655819.J4VQ28"/>
<organism evidence="7 8">
    <name type="scientific">Beauveria bassiana (strain ARSEF 2860)</name>
    <name type="common">White muscardine disease fungus</name>
    <name type="synonym">Tritirachium shiotae</name>
    <dbReference type="NCBI Taxonomy" id="655819"/>
    <lineage>
        <taxon>Eukaryota</taxon>
        <taxon>Fungi</taxon>
        <taxon>Dikarya</taxon>
        <taxon>Ascomycota</taxon>
        <taxon>Pezizomycotina</taxon>
        <taxon>Sordariomycetes</taxon>
        <taxon>Hypocreomycetidae</taxon>
        <taxon>Hypocreales</taxon>
        <taxon>Cordycipitaceae</taxon>
        <taxon>Beauveria</taxon>
    </lineage>
</organism>
<dbReference type="Gene3D" id="3.60.10.10">
    <property type="entry name" value="Endonuclease/exonuclease/phosphatase"/>
    <property type="match status" value="1"/>
</dbReference>